<dbReference type="OrthoDB" id="9804442at2"/>
<dbReference type="Pfam" id="PF00293">
    <property type="entry name" value="NUDIX"/>
    <property type="match status" value="1"/>
</dbReference>
<dbReference type="CDD" id="cd04672">
    <property type="entry name" value="NUDIX_CDP-Chase_like"/>
    <property type="match status" value="1"/>
</dbReference>
<comment type="caution">
    <text evidence="4">The sequence shown here is derived from an EMBL/GenBank/DDBJ whole genome shotgun (WGS) entry which is preliminary data.</text>
</comment>
<evidence type="ECO:0000256" key="1">
    <source>
        <dbReference type="ARBA" id="ARBA00001946"/>
    </source>
</evidence>
<proteinExistence type="predicted"/>
<dbReference type="Proteomes" id="UP000294555">
    <property type="component" value="Unassembled WGS sequence"/>
</dbReference>
<dbReference type="RefSeq" id="WP_132924084.1">
    <property type="nucleotide sequence ID" value="NZ_SJOI01000001.1"/>
</dbReference>
<keyword evidence="2" id="KW-0378">Hydrolase</keyword>
<dbReference type="Gene3D" id="6.10.250.1120">
    <property type="match status" value="1"/>
</dbReference>
<dbReference type="PANTHER" id="PTHR43046">
    <property type="entry name" value="GDP-MANNOSE MANNOSYL HYDROLASE"/>
    <property type="match status" value="1"/>
</dbReference>
<dbReference type="InterPro" id="IPR015797">
    <property type="entry name" value="NUDIX_hydrolase-like_dom_sf"/>
</dbReference>
<dbReference type="GO" id="GO:0016787">
    <property type="term" value="F:hydrolase activity"/>
    <property type="evidence" value="ECO:0007669"/>
    <property type="project" value="UniProtKB-KW"/>
</dbReference>
<keyword evidence="5" id="KW-1185">Reference proteome</keyword>
<dbReference type="Pfam" id="PF12535">
    <property type="entry name" value="Nudix_N"/>
    <property type="match status" value="1"/>
</dbReference>
<feature type="domain" description="Nudix hydrolase" evidence="3">
    <location>
        <begin position="79"/>
        <end position="209"/>
    </location>
</feature>
<name>A0A4R1NCU3_9GAMM</name>
<reference evidence="4 5" key="1">
    <citation type="submission" date="2019-02" db="EMBL/GenBank/DDBJ databases">
        <title>Investigation of anaerobic lignin degradation for improved lignocellulosic biofuels.</title>
        <authorList>
            <person name="Deangelis K."/>
        </authorList>
    </citation>
    <scope>NUCLEOTIDE SEQUENCE [LARGE SCALE GENOMIC DNA]</scope>
    <source>
        <strain evidence="4 5">159R</strain>
    </source>
</reference>
<comment type="cofactor">
    <cofactor evidence="1">
        <name>Mg(2+)</name>
        <dbReference type="ChEBI" id="CHEBI:18420"/>
    </cofactor>
</comment>
<evidence type="ECO:0000313" key="5">
    <source>
        <dbReference type="Proteomes" id="UP000294555"/>
    </source>
</evidence>
<dbReference type="InterPro" id="IPR020476">
    <property type="entry name" value="Nudix_hydrolase"/>
</dbReference>
<dbReference type="SUPFAM" id="SSF55811">
    <property type="entry name" value="Nudix"/>
    <property type="match status" value="1"/>
</dbReference>
<dbReference type="InterPro" id="IPR000086">
    <property type="entry name" value="NUDIX_hydrolase_dom"/>
</dbReference>
<sequence length="217" mass="24729">MSSNDIKDDQGNTAELSLIALGQKLQAMAQTGLTFTKDRYDIERYTELRDIAAQFMAQQFSADKLHFAEEFIKQQGYATPKVDTRAVVLREGKILMVKEADDKLWSLPGGWADVGDRPSDAVCREVVEETGLVVRVERLLGVWDRNLHGHPPYPWHVYKLIFFCKELGGTLQLSEDSLDIDFFDPQKLPPLSLTRIVPIEIESSLDIIKNNKETWFD</sequence>
<organism evidence="4 5">
    <name type="scientific">Sodalis ligni</name>
    <dbReference type="NCBI Taxonomy" id="2697027"/>
    <lineage>
        <taxon>Bacteria</taxon>
        <taxon>Pseudomonadati</taxon>
        <taxon>Pseudomonadota</taxon>
        <taxon>Gammaproteobacteria</taxon>
        <taxon>Enterobacterales</taxon>
        <taxon>Bruguierivoracaceae</taxon>
        <taxon>Sodalis</taxon>
    </lineage>
</organism>
<evidence type="ECO:0000259" key="3">
    <source>
        <dbReference type="PROSITE" id="PS51462"/>
    </source>
</evidence>
<protein>
    <submittedName>
        <fullName evidence="4">ADP-ribose pyrophosphatase YjhB (NUDIX family)</fullName>
    </submittedName>
</protein>
<evidence type="ECO:0000256" key="2">
    <source>
        <dbReference type="ARBA" id="ARBA00022801"/>
    </source>
</evidence>
<dbReference type="Gene3D" id="3.90.79.10">
    <property type="entry name" value="Nucleoside Triphosphate Pyrophosphohydrolase"/>
    <property type="match status" value="1"/>
</dbReference>
<dbReference type="InterPro" id="IPR059176">
    <property type="entry name" value="UDP-X_N"/>
</dbReference>
<dbReference type="PRINTS" id="PR00502">
    <property type="entry name" value="NUDIXFAMILY"/>
</dbReference>
<dbReference type="PROSITE" id="PS51462">
    <property type="entry name" value="NUDIX"/>
    <property type="match status" value="1"/>
</dbReference>
<accession>A0A4R1NCU3</accession>
<dbReference type="EMBL" id="SJOI01000001">
    <property type="protein sequence ID" value="TCL05375.1"/>
    <property type="molecule type" value="Genomic_DNA"/>
</dbReference>
<evidence type="ECO:0000313" key="4">
    <source>
        <dbReference type="EMBL" id="TCL05375.1"/>
    </source>
</evidence>
<dbReference type="AlphaFoldDB" id="A0A4R1NCU3"/>
<dbReference type="PANTHER" id="PTHR43046:SF16">
    <property type="entry name" value="ADP-RIBOSE PYROPHOSPHATASE YJHB-RELATED"/>
    <property type="match status" value="1"/>
</dbReference>
<gene>
    <name evidence="4" type="ORF">EZJ58_3555</name>
</gene>